<proteinExistence type="predicted"/>
<evidence type="ECO:0000313" key="2">
    <source>
        <dbReference type="EMBL" id="CAE8623658.1"/>
    </source>
</evidence>
<name>A0A813GBP7_POLGL</name>
<reference evidence="2" key="1">
    <citation type="submission" date="2021-02" db="EMBL/GenBank/DDBJ databases">
        <authorList>
            <person name="Dougan E. K."/>
            <person name="Rhodes N."/>
            <person name="Thang M."/>
            <person name="Chan C."/>
        </authorList>
    </citation>
    <scope>NUCLEOTIDE SEQUENCE</scope>
</reference>
<dbReference type="Proteomes" id="UP000654075">
    <property type="component" value="Unassembled WGS sequence"/>
</dbReference>
<evidence type="ECO:0000313" key="3">
    <source>
        <dbReference type="Proteomes" id="UP000654075"/>
    </source>
</evidence>
<comment type="caution">
    <text evidence="2">The sequence shown here is derived from an EMBL/GenBank/DDBJ whole genome shotgun (WGS) entry which is preliminary data.</text>
</comment>
<dbReference type="EMBL" id="CAJNNV010028208">
    <property type="protein sequence ID" value="CAE8623658.1"/>
    <property type="molecule type" value="Genomic_DNA"/>
</dbReference>
<feature type="region of interest" description="Disordered" evidence="1">
    <location>
        <begin position="1"/>
        <end position="70"/>
    </location>
</feature>
<accession>A0A813GBP7</accession>
<evidence type="ECO:0000256" key="1">
    <source>
        <dbReference type="SAM" id="MobiDB-lite"/>
    </source>
</evidence>
<keyword evidence="3" id="KW-1185">Reference proteome</keyword>
<sequence>DVAGKKQAPNRNQSSSFGDGGICVPVSAEPAPVWSRRTDSSVVMTEAGFAPREPTPERRTTPGQVVRGGYRPKDNLSFGCLAADNFADHPLNLPRKAGSGASGVGSGGAVHLVAGPMGFMPAGPGYDAGYEAAPPLRVAPTSFKPLWGNN</sequence>
<protein>
    <submittedName>
        <fullName evidence="2">Uncharacterized protein</fullName>
    </submittedName>
</protein>
<organism evidence="2 3">
    <name type="scientific">Polarella glacialis</name>
    <name type="common">Dinoflagellate</name>
    <dbReference type="NCBI Taxonomy" id="89957"/>
    <lineage>
        <taxon>Eukaryota</taxon>
        <taxon>Sar</taxon>
        <taxon>Alveolata</taxon>
        <taxon>Dinophyceae</taxon>
        <taxon>Suessiales</taxon>
        <taxon>Suessiaceae</taxon>
        <taxon>Polarella</taxon>
    </lineage>
</organism>
<gene>
    <name evidence="2" type="ORF">PGLA1383_LOCUS40897</name>
</gene>
<dbReference type="AlphaFoldDB" id="A0A813GBP7"/>
<feature type="non-terminal residue" evidence="2">
    <location>
        <position position="1"/>
    </location>
</feature>